<feature type="region of interest" description="Disordered" evidence="1">
    <location>
        <begin position="1"/>
        <end position="45"/>
    </location>
</feature>
<gene>
    <name evidence="2" type="ORF">E2C01_093735</name>
</gene>
<reference evidence="2 3" key="1">
    <citation type="submission" date="2019-05" db="EMBL/GenBank/DDBJ databases">
        <title>Another draft genome of Portunus trituberculatus and its Hox gene families provides insights of decapod evolution.</title>
        <authorList>
            <person name="Jeong J.-H."/>
            <person name="Song I."/>
            <person name="Kim S."/>
            <person name="Choi T."/>
            <person name="Kim D."/>
            <person name="Ryu S."/>
            <person name="Kim W."/>
        </authorList>
    </citation>
    <scope>NUCLEOTIDE SEQUENCE [LARGE SCALE GENOMIC DNA]</scope>
    <source>
        <tissue evidence="2">Muscle</tissue>
    </source>
</reference>
<accession>A0A5B7JYY3</accession>
<evidence type="ECO:0000256" key="1">
    <source>
        <dbReference type="SAM" id="MobiDB-lite"/>
    </source>
</evidence>
<evidence type="ECO:0000313" key="3">
    <source>
        <dbReference type="Proteomes" id="UP000324222"/>
    </source>
</evidence>
<dbReference type="AlphaFoldDB" id="A0A5B7JYY3"/>
<evidence type="ECO:0000313" key="2">
    <source>
        <dbReference type="EMBL" id="MPC98367.1"/>
    </source>
</evidence>
<protein>
    <submittedName>
        <fullName evidence="2">Uncharacterized protein</fullName>
    </submittedName>
</protein>
<sequence length="95" mass="11029">MQFLDKAQAEDPRKSVQSSQERPCARAGAVLNSGSDPSAERYGSPRYLRHRPQELTVRKTVFLLTMYSADNKAKVVWVLWWKQRRWASSTMRVVM</sequence>
<organism evidence="2 3">
    <name type="scientific">Portunus trituberculatus</name>
    <name type="common">Swimming crab</name>
    <name type="synonym">Neptunus trituberculatus</name>
    <dbReference type="NCBI Taxonomy" id="210409"/>
    <lineage>
        <taxon>Eukaryota</taxon>
        <taxon>Metazoa</taxon>
        <taxon>Ecdysozoa</taxon>
        <taxon>Arthropoda</taxon>
        <taxon>Crustacea</taxon>
        <taxon>Multicrustacea</taxon>
        <taxon>Malacostraca</taxon>
        <taxon>Eumalacostraca</taxon>
        <taxon>Eucarida</taxon>
        <taxon>Decapoda</taxon>
        <taxon>Pleocyemata</taxon>
        <taxon>Brachyura</taxon>
        <taxon>Eubrachyura</taxon>
        <taxon>Portunoidea</taxon>
        <taxon>Portunidae</taxon>
        <taxon>Portuninae</taxon>
        <taxon>Portunus</taxon>
    </lineage>
</organism>
<comment type="caution">
    <text evidence="2">The sequence shown here is derived from an EMBL/GenBank/DDBJ whole genome shotgun (WGS) entry which is preliminary data.</text>
</comment>
<keyword evidence="3" id="KW-1185">Reference proteome</keyword>
<dbReference type="EMBL" id="VSRR010113782">
    <property type="protein sequence ID" value="MPC98367.1"/>
    <property type="molecule type" value="Genomic_DNA"/>
</dbReference>
<dbReference type="Proteomes" id="UP000324222">
    <property type="component" value="Unassembled WGS sequence"/>
</dbReference>
<proteinExistence type="predicted"/>
<name>A0A5B7JYY3_PORTR</name>